<dbReference type="RefSeq" id="WP_099721102.1">
    <property type="nucleotide sequence ID" value="NZ_CP018044.1"/>
</dbReference>
<proteinExistence type="predicted"/>
<dbReference type="Proteomes" id="UP000229907">
    <property type="component" value="Chromosome"/>
</dbReference>
<dbReference type="KEGG" id="bcho:BcFMB_03830"/>
<protein>
    <submittedName>
        <fullName evidence="1">Uncharacterized protein</fullName>
    </submittedName>
</protein>
<dbReference type="EMBL" id="CP018044">
    <property type="protein sequence ID" value="ATU20201.1"/>
    <property type="molecule type" value="Genomic_DNA"/>
</dbReference>
<reference evidence="1 2" key="1">
    <citation type="submission" date="2016-11" db="EMBL/GenBank/DDBJ databases">
        <title>complete genome sequence of Bifidobacterium choerinum strain FMB-1.</title>
        <authorList>
            <person name="Park C.-S."/>
            <person name="Jung D.-H."/>
            <person name="Choi D.-S."/>
        </authorList>
    </citation>
    <scope>NUCLEOTIDE SEQUENCE [LARGE SCALE GENOMIC DNA]</scope>
    <source>
        <strain evidence="1 2">FMB-1</strain>
    </source>
</reference>
<evidence type="ECO:0000313" key="2">
    <source>
        <dbReference type="Proteomes" id="UP000229907"/>
    </source>
</evidence>
<sequence>MANIAVAWRSGLEPHALKEKIGTSSLLRQGWIDVDGNRDGVGDAICGFGGTISAEEEHFLG</sequence>
<gene>
    <name evidence="1" type="ORF">BcFMB_03830</name>
</gene>
<dbReference type="AlphaFoldDB" id="A0A2D3D463"/>
<accession>A0A2D3D463</accession>
<evidence type="ECO:0000313" key="1">
    <source>
        <dbReference type="EMBL" id="ATU20201.1"/>
    </source>
</evidence>
<name>A0A2D3D463_9BIFI</name>
<organism evidence="1 2">
    <name type="scientific">Bifidobacterium choerinum</name>
    <dbReference type="NCBI Taxonomy" id="35760"/>
    <lineage>
        <taxon>Bacteria</taxon>
        <taxon>Bacillati</taxon>
        <taxon>Actinomycetota</taxon>
        <taxon>Actinomycetes</taxon>
        <taxon>Bifidobacteriales</taxon>
        <taxon>Bifidobacteriaceae</taxon>
        <taxon>Bifidobacterium</taxon>
    </lineage>
</organism>